<evidence type="ECO:0000313" key="4">
    <source>
        <dbReference type="RefSeq" id="XP_058981811.1"/>
    </source>
</evidence>
<dbReference type="Proteomes" id="UP001652621">
    <property type="component" value="Unplaced"/>
</dbReference>
<feature type="region of interest" description="Disordered" evidence="1">
    <location>
        <begin position="155"/>
        <end position="179"/>
    </location>
</feature>
<keyword evidence="2" id="KW-0812">Transmembrane</keyword>
<accession>A0ABM3V7Q4</accession>
<gene>
    <name evidence="4" type="primary">LOC101897338</name>
</gene>
<keyword evidence="3" id="KW-1185">Reference proteome</keyword>
<evidence type="ECO:0000256" key="1">
    <source>
        <dbReference type="SAM" id="MobiDB-lite"/>
    </source>
</evidence>
<sequence length="179" mass="19029">MFTFNRVPISNSNDQSDQFTLNDHHHTSTIIMCVIFAVVLFVFTTVMCCAYAKKRKRNPHAIFPESKITPIVVTSATHTAPGGYPVSQMPVGATTATTATAYQTQSYATPYPPQGAPTQMPMPMPACPPGVQPPHVAPYPPMPSAAPPSYDVAVSGAGAGVPNNGSYEKQAPYNPNFSG</sequence>
<feature type="compositionally biased region" description="Polar residues" evidence="1">
    <location>
        <begin position="163"/>
        <end position="179"/>
    </location>
</feature>
<name>A0ABM3V7Q4_MUSDO</name>
<evidence type="ECO:0000313" key="3">
    <source>
        <dbReference type="Proteomes" id="UP001652621"/>
    </source>
</evidence>
<reference evidence="4" key="1">
    <citation type="submission" date="2025-08" db="UniProtKB">
        <authorList>
            <consortium name="RefSeq"/>
        </authorList>
    </citation>
    <scope>IDENTIFICATION</scope>
    <source>
        <strain evidence="4">Aabys</strain>
        <tissue evidence="4">Whole body</tissue>
    </source>
</reference>
<proteinExistence type="predicted"/>
<dbReference type="GeneID" id="101897338"/>
<keyword evidence="2" id="KW-0472">Membrane</keyword>
<keyword evidence="2" id="KW-1133">Transmembrane helix</keyword>
<organism evidence="3 4">
    <name type="scientific">Musca domestica</name>
    <name type="common">House fly</name>
    <dbReference type="NCBI Taxonomy" id="7370"/>
    <lineage>
        <taxon>Eukaryota</taxon>
        <taxon>Metazoa</taxon>
        <taxon>Ecdysozoa</taxon>
        <taxon>Arthropoda</taxon>
        <taxon>Hexapoda</taxon>
        <taxon>Insecta</taxon>
        <taxon>Pterygota</taxon>
        <taxon>Neoptera</taxon>
        <taxon>Endopterygota</taxon>
        <taxon>Diptera</taxon>
        <taxon>Brachycera</taxon>
        <taxon>Muscomorpha</taxon>
        <taxon>Muscoidea</taxon>
        <taxon>Muscidae</taxon>
        <taxon>Musca</taxon>
    </lineage>
</organism>
<evidence type="ECO:0000256" key="2">
    <source>
        <dbReference type="SAM" id="Phobius"/>
    </source>
</evidence>
<dbReference type="RefSeq" id="XP_058981811.1">
    <property type="nucleotide sequence ID" value="XM_059125828.1"/>
</dbReference>
<feature type="transmembrane region" description="Helical" evidence="2">
    <location>
        <begin position="29"/>
        <end position="52"/>
    </location>
</feature>
<protein>
    <submittedName>
        <fullName evidence="4">Protein shisa-5 isoform X2</fullName>
    </submittedName>
</protein>